<sequence length="95" mass="9909">MGKSVGRRGFDSSVQARGEGVDKKVSEALAAVAAVIRCSGGRQREARPDLLGANYKALPPSTTHTPLHSETLGDGGDRYVRGPFHCNTGTITTAA</sequence>
<evidence type="ECO:0000256" key="1">
    <source>
        <dbReference type="SAM" id="MobiDB-lite"/>
    </source>
</evidence>
<reference evidence="2 3" key="1">
    <citation type="journal article" date="2019" name="Sci. Data">
        <title>Hybrid genome assembly and annotation of Danionella translucida.</title>
        <authorList>
            <person name="Kadobianskyi M."/>
            <person name="Schulze L."/>
            <person name="Schuelke M."/>
            <person name="Judkewitz B."/>
        </authorList>
    </citation>
    <scope>NUCLEOTIDE SEQUENCE [LARGE SCALE GENOMIC DNA]</scope>
    <source>
        <strain evidence="2 3">Bolton</strain>
    </source>
</reference>
<name>A0A553PUY4_9TELE</name>
<keyword evidence="3" id="KW-1185">Reference proteome</keyword>
<feature type="region of interest" description="Disordered" evidence="1">
    <location>
        <begin position="1"/>
        <end position="21"/>
    </location>
</feature>
<dbReference type="AlphaFoldDB" id="A0A553PUY4"/>
<dbReference type="OrthoDB" id="10560789at2759"/>
<dbReference type="Proteomes" id="UP000316079">
    <property type="component" value="Unassembled WGS sequence"/>
</dbReference>
<protein>
    <submittedName>
        <fullName evidence="2">Uncharacterized protein</fullName>
    </submittedName>
</protein>
<dbReference type="EMBL" id="SRMA01026627">
    <property type="protein sequence ID" value="TRY81466.1"/>
    <property type="molecule type" value="Genomic_DNA"/>
</dbReference>
<evidence type="ECO:0000313" key="3">
    <source>
        <dbReference type="Proteomes" id="UP000316079"/>
    </source>
</evidence>
<proteinExistence type="predicted"/>
<comment type="caution">
    <text evidence="2">The sequence shown here is derived from an EMBL/GenBank/DDBJ whole genome shotgun (WGS) entry which is preliminary data.</text>
</comment>
<evidence type="ECO:0000313" key="2">
    <source>
        <dbReference type="EMBL" id="TRY81466.1"/>
    </source>
</evidence>
<organism evidence="2 3">
    <name type="scientific">Danionella cerebrum</name>
    <dbReference type="NCBI Taxonomy" id="2873325"/>
    <lineage>
        <taxon>Eukaryota</taxon>
        <taxon>Metazoa</taxon>
        <taxon>Chordata</taxon>
        <taxon>Craniata</taxon>
        <taxon>Vertebrata</taxon>
        <taxon>Euteleostomi</taxon>
        <taxon>Actinopterygii</taxon>
        <taxon>Neopterygii</taxon>
        <taxon>Teleostei</taxon>
        <taxon>Ostariophysi</taxon>
        <taxon>Cypriniformes</taxon>
        <taxon>Danionidae</taxon>
        <taxon>Danioninae</taxon>
        <taxon>Danionella</taxon>
    </lineage>
</organism>
<feature type="region of interest" description="Disordered" evidence="1">
    <location>
        <begin position="57"/>
        <end position="76"/>
    </location>
</feature>
<accession>A0A553PUY4</accession>
<gene>
    <name evidence="2" type="ORF">DNTS_008172</name>
</gene>